<name>A0A1M5UY74_9CLOT</name>
<dbReference type="AlphaFoldDB" id="A0A1M5UY74"/>
<dbReference type="PANTHER" id="PTHR43278:SF4">
    <property type="entry name" value="NAD(P)H-DEPENDENT FMN-CONTAINING OXIDOREDUCTASE YWQN-RELATED"/>
    <property type="match status" value="1"/>
</dbReference>
<proteinExistence type="predicted"/>
<dbReference type="Gene3D" id="3.40.50.360">
    <property type="match status" value="1"/>
</dbReference>
<dbReference type="PANTHER" id="PTHR43278">
    <property type="entry name" value="NAD(P)H-DEPENDENT FMN-CONTAINING OXIDOREDUCTASE YWQN-RELATED"/>
    <property type="match status" value="1"/>
</dbReference>
<sequence length="179" mass="20185">MVTIIADEGQNNIGEKLYEEFLNRGTKVDYVSLEGVEIKPCVSCGGCTYKTYRKCVVRDDGDWIYPKCIKADVLIFVTPITFGSYSFKIKRVFDKFGLIMDEHYYVKNGEIVKGGKPGGKFKFFAIGINENCIEEEIKAFKSLVNENLIITRGVGNSYIVDSELTSEMRSKIIEEVLSA</sequence>
<evidence type="ECO:0000313" key="4">
    <source>
        <dbReference type="EMBL" id="SHH67876.1"/>
    </source>
</evidence>
<evidence type="ECO:0000259" key="3">
    <source>
        <dbReference type="Pfam" id="PF03358"/>
    </source>
</evidence>
<evidence type="ECO:0000256" key="2">
    <source>
        <dbReference type="ARBA" id="ARBA00022643"/>
    </source>
</evidence>
<protein>
    <submittedName>
        <fullName evidence="4">NADPH-dependent FMN reductase</fullName>
    </submittedName>
</protein>
<keyword evidence="2" id="KW-0288">FMN</keyword>
<dbReference type="InterPro" id="IPR051796">
    <property type="entry name" value="ISF_SsuE-like"/>
</dbReference>
<dbReference type="Pfam" id="PF03358">
    <property type="entry name" value="FMN_red"/>
    <property type="match status" value="1"/>
</dbReference>
<reference evidence="4 5" key="1">
    <citation type="submission" date="2016-11" db="EMBL/GenBank/DDBJ databases">
        <authorList>
            <person name="Jaros S."/>
            <person name="Januszkiewicz K."/>
            <person name="Wedrychowicz H."/>
        </authorList>
    </citation>
    <scope>NUCLEOTIDE SEQUENCE [LARGE SCALE GENOMIC DNA]</scope>
    <source>
        <strain evidence="4 5">DSM 6191</strain>
    </source>
</reference>
<dbReference type="InterPro" id="IPR005025">
    <property type="entry name" value="FMN_Rdtase-like_dom"/>
</dbReference>
<dbReference type="Proteomes" id="UP000184241">
    <property type="component" value="Unassembled WGS sequence"/>
</dbReference>
<evidence type="ECO:0000256" key="1">
    <source>
        <dbReference type="ARBA" id="ARBA00022630"/>
    </source>
</evidence>
<dbReference type="RefSeq" id="WP_073016707.1">
    <property type="nucleotide sequence ID" value="NZ_FQXU01000003.1"/>
</dbReference>
<feature type="domain" description="NADPH-dependent FMN reductase-like" evidence="3">
    <location>
        <begin position="18"/>
        <end position="101"/>
    </location>
</feature>
<organism evidence="4 5">
    <name type="scientific">Clostridium intestinale DSM 6191</name>
    <dbReference type="NCBI Taxonomy" id="1121320"/>
    <lineage>
        <taxon>Bacteria</taxon>
        <taxon>Bacillati</taxon>
        <taxon>Bacillota</taxon>
        <taxon>Clostridia</taxon>
        <taxon>Eubacteriales</taxon>
        <taxon>Clostridiaceae</taxon>
        <taxon>Clostridium</taxon>
    </lineage>
</organism>
<evidence type="ECO:0000313" key="5">
    <source>
        <dbReference type="Proteomes" id="UP000184241"/>
    </source>
</evidence>
<dbReference type="GO" id="GO:0016491">
    <property type="term" value="F:oxidoreductase activity"/>
    <property type="evidence" value="ECO:0007669"/>
    <property type="project" value="InterPro"/>
</dbReference>
<dbReference type="EMBL" id="FQXU01000003">
    <property type="protein sequence ID" value="SHH67876.1"/>
    <property type="molecule type" value="Genomic_DNA"/>
</dbReference>
<dbReference type="InterPro" id="IPR029039">
    <property type="entry name" value="Flavoprotein-like_sf"/>
</dbReference>
<dbReference type="SUPFAM" id="SSF52218">
    <property type="entry name" value="Flavoproteins"/>
    <property type="match status" value="1"/>
</dbReference>
<keyword evidence="1" id="KW-0285">Flavoprotein</keyword>
<gene>
    <name evidence="4" type="ORF">SAMN02745941_00687</name>
</gene>
<accession>A0A1M5UY74</accession>